<accession>V6MA13</accession>
<sequence>MLKPTFCLKKREKSTRLSYNLINLYEQVVLQITRYFLITLFPTNEIVCFFRCYQQYRINFHLSIFLNKKLFNNFD</sequence>
<gene>
    <name evidence="1" type="ORF">T458_10160</name>
</gene>
<protein>
    <submittedName>
        <fullName evidence="1">Uncharacterized protein</fullName>
    </submittedName>
</protein>
<organism evidence="1 2">
    <name type="scientific">Brevibacillus panacihumi W25</name>
    <dbReference type="NCBI Taxonomy" id="1408254"/>
    <lineage>
        <taxon>Bacteria</taxon>
        <taxon>Bacillati</taxon>
        <taxon>Bacillota</taxon>
        <taxon>Bacilli</taxon>
        <taxon>Bacillales</taxon>
        <taxon>Paenibacillaceae</taxon>
        <taxon>Brevibacillus</taxon>
    </lineage>
</organism>
<reference evidence="1 2" key="1">
    <citation type="journal article" date="2014" name="Genome Announc.">
        <title>Draft Genome Sequence of Brevibacillus panacihumi Strain W25, a Halotolerant Hydrocarbon-Degrading Bacterium.</title>
        <authorList>
            <person name="Wang X."/>
            <person name="Jin D."/>
            <person name="Zhou L."/>
            <person name="Wu L."/>
            <person name="An W."/>
            <person name="Chen Y."/>
            <person name="Zhao L."/>
        </authorList>
    </citation>
    <scope>NUCLEOTIDE SEQUENCE [LARGE SCALE GENOMIC DNA]</scope>
    <source>
        <strain evidence="1 2">W25</strain>
    </source>
</reference>
<evidence type="ECO:0000313" key="1">
    <source>
        <dbReference type="EMBL" id="EST55082.1"/>
    </source>
</evidence>
<evidence type="ECO:0000313" key="2">
    <source>
        <dbReference type="Proteomes" id="UP000017973"/>
    </source>
</evidence>
<proteinExistence type="predicted"/>
<comment type="caution">
    <text evidence="1">The sequence shown here is derived from an EMBL/GenBank/DDBJ whole genome shotgun (WGS) entry which is preliminary data.</text>
</comment>
<dbReference type="EMBL" id="AYJU01000015">
    <property type="protein sequence ID" value="EST55082.1"/>
    <property type="molecule type" value="Genomic_DNA"/>
</dbReference>
<dbReference type="Proteomes" id="UP000017973">
    <property type="component" value="Unassembled WGS sequence"/>
</dbReference>
<dbReference type="STRING" id="1408254.T458_10160"/>
<name>V6MA13_9BACL</name>
<dbReference type="AlphaFoldDB" id="V6MA13"/>
<dbReference type="HOGENOM" id="CLU_2663916_0_0_9"/>
<keyword evidence="2" id="KW-1185">Reference proteome</keyword>